<accession>A0A2N1PV14</accession>
<reference evidence="1 2" key="1">
    <citation type="journal article" date="2017" name="ISME J.">
        <title>Potential for microbial H2 and metal transformations associated with novel bacteria and archaea in deep terrestrial subsurface sediments.</title>
        <authorList>
            <person name="Hernsdorf A.W."/>
            <person name="Amano Y."/>
            <person name="Miyakawa K."/>
            <person name="Ise K."/>
            <person name="Suzuki Y."/>
            <person name="Anantharaman K."/>
            <person name="Probst A."/>
            <person name="Burstein D."/>
            <person name="Thomas B.C."/>
            <person name="Banfield J.F."/>
        </authorList>
    </citation>
    <scope>NUCLEOTIDE SEQUENCE [LARGE SCALE GENOMIC DNA]</scope>
    <source>
        <strain evidence="1">HGW-Wallbacteria-1</strain>
    </source>
</reference>
<dbReference type="PANTHER" id="PTHR42869">
    <property type="entry name" value="SLL0572 PROTEIN"/>
    <property type="match status" value="1"/>
</dbReference>
<sequence>MEQRIKTVIMGAAGRDFHNFNLIYRDNPVYEVICFTATQIPDIDGRKYPAELAGELYPAGIPIHAEQDLYDIIKKNDIEEVVFAYSDVPHEYVMHKAAIVNAAGAHFKLLGVNRTMLKSKVPVISVCAIRTGCGKSQTTRRVAEILKAAGKKVVAIRHPMPYGDLVAQRSQRFATIEDLKKHNCTIEEMEEYEPHIAAGVIIYAGVDYADILRQAEAEADVILWDGGNNDTPFYKSDLEIVVVDPHRPGHELSYYPGETNFRRADVIVINKIETAYPEDVAELRSNIKKINPRAMVVDAASPIFVEDPSMINDKVALVVEDGPTLTHGEMTYGAGVVAAEKYGASELVDPRPYTVGTITETFKKYPDIGTLLPAMGYGDKQIKDLEETINAVECDIVISATPIDLTRIVKINKPHVRVKYELQEIGTPTMKDALKKFI</sequence>
<dbReference type="EMBL" id="PGXC01000001">
    <property type="protein sequence ID" value="PKK92179.1"/>
    <property type="molecule type" value="Genomic_DNA"/>
</dbReference>
<dbReference type="InterPro" id="IPR053199">
    <property type="entry name" value="cDPG_synthetase-like"/>
</dbReference>
<protein>
    <submittedName>
        <fullName evidence="1">GTPase</fullName>
    </submittedName>
</protein>
<evidence type="ECO:0000313" key="1">
    <source>
        <dbReference type="EMBL" id="PKK92179.1"/>
    </source>
</evidence>
<dbReference type="Gene3D" id="3.40.50.300">
    <property type="entry name" value="P-loop containing nucleotide triphosphate hydrolases"/>
    <property type="match status" value="1"/>
</dbReference>
<organism evidence="1 2">
    <name type="scientific">Candidatus Wallbacteria bacterium HGW-Wallbacteria-1</name>
    <dbReference type="NCBI Taxonomy" id="2013854"/>
    <lineage>
        <taxon>Bacteria</taxon>
        <taxon>Candidatus Walliibacteriota</taxon>
    </lineage>
</organism>
<dbReference type="InterPro" id="IPR027417">
    <property type="entry name" value="P-loop_NTPase"/>
</dbReference>
<evidence type="ECO:0000313" key="2">
    <source>
        <dbReference type="Proteomes" id="UP000233256"/>
    </source>
</evidence>
<dbReference type="SUPFAM" id="SSF52540">
    <property type="entry name" value="P-loop containing nucleoside triphosphate hydrolases"/>
    <property type="match status" value="1"/>
</dbReference>
<comment type="caution">
    <text evidence="1">The sequence shown here is derived from an EMBL/GenBank/DDBJ whole genome shotgun (WGS) entry which is preliminary data.</text>
</comment>
<dbReference type="PANTHER" id="PTHR42869:SF1">
    <property type="entry name" value="SLL0572 PROTEIN"/>
    <property type="match status" value="1"/>
</dbReference>
<proteinExistence type="predicted"/>
<dbReference type="AlphaFoldDB" id="A0A2N1PV14"/>
<name>A0A2N1PV14_9BACT</name>
<gene>
    <name evidence="1" type="ORF">CVV64_01850</name>
</gene>
<dbReference type="Proteomes" id="UP000233256">
    <property type="component" value="Unassembled WGS sequence"/>
</dbReference>